<evidence type="ECO:0000313" key="7">
    <source>
        <dbReference type="Proteomes" id="UP000653493"/>
    </source>
</evidence>
<name>A0A918L824_STRGD</name>
<organism evidence="6 7">
    <name type="scientific">Streptomyces griseoviridis</name>
    <dbReference type="NCBI Taxonomy" id="45398"/>
    <lineage>
        <taxon>Bacteria</taxon>
        <taxon>Bacillati</taxon>
        <taxon>Actinomycetota</taxon>
        <taxon>Actinomycetes</taxon>
        <taxon>Kitasatosporales</taxon>
        <taxon>Streptomycetaceae</taxon>
        <taxon>Streptomyces</taxon>
    </lineage>
</organism>
<evidence type="ECO:0000256" key="2">
    <source>
        <dbReference type="ARBA" id="ARBA00022643"/>
    </source>
</evidence>
<dbReference type="Pfam" id="PF00881">
    <property type="entry name" value="Nitroreductase"/>
    <property type="match status" value="1"/>
</dbReference>
<dbReference type="InterPro" id="IPR000415">
    <property type="entry name" value="Nitroreductase-like"/>
</dbReference>
<dbReference type="Gene3D" id="3.40.109.10">
    <property type="entry name" value="NADH Oxidase"/>
    <property type="match status" value="1"/>
</dbReference>
<accession>A0A918L824</accession>
<dbReference type="GO" id="GO:0016491">
    <property type="term" value="F:oxidoreductase activity"/>
    <property type="evidence" value="ECO:0007669"/>
    <property type="project" value="UniProtKB-KW"/>
</dbReference>
<dbReference type="AlphaFoldDB" id="A0A918L824"/>
<keyword evidence="7" id="KW-1185">Reference proteome</keyword>
<evidence type="ECO:0000256" key="4">
    <source>
        <dbReference type="SAM" id="MobiDB-lite"/>
    </source>
</evidence>
<dbReference type="InterPro" id="IPR050627">
    <property type="entry name" value="Nitroreductase/BluB"/>
</dbReference>
<protein>
    <submittedName>
        <fullName evidence="6">Nitroreductase NfnB</fullName>
    </submittedName>
</protein>
<keyword evidence="1" id="KW-0285">Flavoprotein</keyword>
<dbReference type="PANTHER" id="PTHR23026">
    <property type="entry name" value="NADPH NITROREDUCTASE"/>
    <property type="match status" value="1"/>
</dbReference>
<keyword evidence="3" id="KW-0560">Oxidoreductase</keyword>
<feature type="region of interest" description="Disordered" evidence="4">
    <location>
        <begin position="220"/>
        <end position="249"/>
    </location>
</feature>
<reference evidence="6" key="1">
    <citation type="journal article" date="2014" name="Int. J. Syst. Evol. Microbiol.">
        <title>Complete genome sequence of Corynebacterium casei LMG S-19264T (=DSM 44701T), isolated from a smear-ripened cheese.</title>
        <authorList>
            <consortium name="US DOE Joint Genome Institute (JGI-PGF)"/>
            <person name="Walter F."/>
            <person name="Albersmeier A."/>
            <person name="Kalinowski J."/>
            <person name="Ruckert C."/>
        </authorList>
    </citation>
    <scope>NUCLEOTIDE SEQUENCE</scope>
    <source>
        <strain evidence="6">JCM 4234</strain>
    </source>
</reference>
<dbReference type="CDD" id="cd02136">
    <property type="entry name" value="PnbA_NfnB-like"/>
    <property type="match status" value="1"/>
</dbReference>
<gene>
    <name evidence="6" type="primary">nfnB</name>
    <name evidence="6" type="ORF">GCM10010238_04730</name>
</gene>
<evidence type="ECO:0000259" key="5">
    <source>
        <dbReference type="Pfam" id="PF00881"/>
    </source>
</evidence>
<dbReference type="SUPFAM" id="SSF55469">
    <property type="entry name" value="FMN-dependent nitroreductase-like"/>
    <property type="match status" value="1"/>
</dbReference>
<dbReference type="PANTHER" id="PTHR23026:SF90">
    <property type="entry name" value="IODOTYROSINE DEIODINASE 1"/>
    <property type="match status" value="1"/>
</dbReference>
<evidence type="ECO:0000256" key="3">
    <source>
        <dbReference type="ARBA" id="ARBA00023002"/>
    </source>
</evidence>
<proteinExistence type="predicted"/>
<reference evidence="6" key="2">
    <citation type="submission" date="2020-09" db="EMBL/GenBank/DDBJ databases">
        <authorList>
            <person name="Sun Q."/>
            <person name="Ohkuma M."/>
        </authorList>
    </citation>
    <scope>NUCLEOTIDE SEQUENCE</scope>
    <source>
        <strain evidence="6">JCM 4234</strain>
    </source>
</reference>
<feature type="domain" description="Nitroreductase" evidence="5">
    <location>
        <begin position="12"/>
        <end position="198"/>
    </location>
</feature>
<dbReference type="EMBL" id="BMSL01000001">
    <property type="protein sequence ID" value="GGS19609.1"/>
    <property type="molecule type" value="Genomic_DNA"/>
</dbReference>
<comment type="caution">
    <text evidence="6">The sequence shown here is derived from an EMBL/GenBank/DDBJ whole genome shotgun (WGS) entry which is preliminary data.</text>
</comment>
<keyword evidence="2" id="KW-0288">FMN</keyword>
<sequence length="249" mass="26975">MSSTAALFADLVRARHSPRQFLPTPLSPADIRAVLEDAQTSPSNSNTQPWTVHIVSGAARDALSEELLTAYEEGRTSADFTADYGDGVHQERSRQHGALLYGARGIARSDVEGRKEVIRENLRFYDAPHAAFLFMPRLGDGVRTAGDIGMYAQTFLLSLAARGFHGIPQTILGMYADTVRTSLGVPDDLALLFGIAFGIGDETSPMYDIGMGRVPLRQSVVPHDTPGVLDERNPPRVRGRGTTSPVTAR</sequence>
<evidence type="ECO:0000256" key="1">
    <source>
        <dbReference type="ARBA" id="ARBA00022630"/>
    </source>
</evidence>
<evidence type="ECO:0000313" key="6">
    <source>
        <dbReference type="EMBL" id="GGS19609.1"/>
    </source>
</evidence>
<dbReference type="Proteomes" id="UP000653493">
    <property type="component" value="Unassembled WGS sequence"/>
</dbReference>
<dbReference type="InterPro" id="IPR029479">
    <property type="entry name" value="Nitroreductase"/>
</dbReference>